<dbReference type="PROSITE" id="PS50234">
    <property type="entry name" value="VWFA"/>
    <property type="match status" value="1"/>
</dbReference>
<dbReference type="SUPFAM" id="SSF53300">
    <property type="entry name" value="vWA-like"/>
    <property type="match status" value="1"/>
</dbReference>
<dbReference type="Proteomes" id="UP000824169">
    <property type="component" value="Unassembled WGS sequence"/>
</dbReference>
<reference evidence="4" key="2">
    <citation type="journal article" date="2021" name="PeerJ">
        <title>Extensive microbial diversity within the chicken gut microbiome revealed by metagenomics and culture.</title>
        <authorList>
            <person name="Gilroy R."/>
            <person name="Ravi A."/>
            <person name="Getino M."/>
            <person name="Pursley I."/>
            <person name="Horton D.L."/>
            <person name="Alikhan N.F."/>
            <person name="Baker D."/>
            <person name="Gharbi K."/>
            <person name="Hall N."/>
            <person name="Watson M."/>
            <person name="Adriaenssens E.M."/>
            <person name="Foster-Nyarko E."/>
            <person name="Jarju S."/>
            <person name="Secka A."/>
            <person name="Antonio M."/>
            <person name="Oren A."/>
            <person name="Chaudhuri R.R."/>
            <person name="La Ragione R."/>
            <person name="Hildebrand F."/>
            <person name="Pallen M.J."/>
        </authorList>
    </citation>
    <scope>NUCLEOTIDE SEQUENCE</scope>
    <source>
        <strain evidence="4">CHK188-20938</strain>
    </source>
</reference>
<evidence type="ECO:0000313" key="5">
    <source>
        <dbReference type="Proteomes" id="UP000824169"/>
    </source>
</evidence>
<name>A0A9D1P4D9_9FIRM</name>
<organism evidence="4 5">
    <name type="scientific">Candidatus Scatomonas pullistercoris</name>
    <dbReference type="NCBI Taxonomy" id="2840920"/>
    <lineage>
        <taxon>Bacteria</taxon>
        <taxon>Bacillati</taxon>
        <taxon>Bacillota</taxon>
        <taxon>Clostridia</taxon>
        <taxon>Lachnospirales</taxon>
        <taxon>Lachnospiraceae</taxon>
        <taxon>Lachnospiraceae incertae sedis</taxon>
        <taxon>Candidatus Scatomonas</taxon>
    </lineage>
</organism>
<dbReference type="SMART" id="SM00327">
    <property type="entry name" value="VWA"/>
    <property type="match status" value="1"/>
</dbReference>
<gene>
    <name evidence="4" type="ORF">IAB71_11115</name>
</gene>
<comment type="caution">
    <text evidence="4">The sequence shown here is derived from an EMBL/GenBank/DDBJ whole genome shotgun (WGS) entry which is preliminary data.</text>
</comment>
<proteinExistence type="predicted"/>
<evidence type="ECO:0000256" key="1">
    <source>
        <dbReference type="SAM" id="Coils"/>
    </source>
</evidence>
<protein>
    <submittedName>
        <fullName evidence="4">VWA domain-containing protein</fullName>
    </submittedName>
</protein>
<dbReference type="Gene3D" id="3.40.50.410">
    <property type="entry name" value="von Willebrand factor, type A domain"/>
    <property type="match status" value="1"/>
</dbReference>
<accession>A0A9D1P4D9</accession>
<feature type="region of interest" description="Disordered" evidence="2">
    <location>
        <begin position="660"/>
        <end position="679"/>
    </location>
</feature>
<evidence type="ECO:0000259" key="3">
    <source>
        <dbReference type="PROSITE" id="PS50234"/>
    </source>
</evidence>
<dbReference type="EMBL" id="DVOO01000033">
    <property type="protein sequence ID" value="HIV26309.1"/>
    <property type="molecule type" value="Genomic_DNA"/>
</dbReference>
<dbReference type="PANTHER" id="PTHR24020">
    <property type="entry name" value="COLLAGEN ALPHA"/>
    <property type="match status" value="1"/>
</dbReference>
<dbReference type="Pfam" id="PF00092">
    <property type="entry name" value="VWA"/>
    <property type="match status" value="1"/>
</dbReference>
<evidence type="ECO:0000256" key="2">
    <source>
        <dbReference type="SAM" id="MobiDB-lite"/>
    </source>
</evidence>
<dbReference type="PANTHER" id="PTHR24020:SF84">
    <property type="entry name" value="VWFA DOMAIN-CONTAINING PROTEIN"/>
    <property type="match status" value="1"/>
</dbReference>
<feature type="domain" description="VWFA" evidence="3">
    <location>
        <begin position="457"/>
        <end position="624"/>
    </location>
</feature>
<evidence type="ECO:0000313" key="4">
    <source>
        <dbReference type="EMBL" id="HIV26309.1"/>
    </source>
</evidence>
<dbReference type="InterPro" id="IPR036465">
    <property type="entry name" value="vWFA_dom_sf"/>
</dbReference>
<dbReference type="InterPro" id="IPR002035">
    <property type="entry name" value="VWF_A"/>
</dbReference>
<dbReference type="CDD" id="cd00198">
    <property type="entry name" value="vWFA"/>
    <property type="match status" value="1"/>
</dbReference>
<sequence>MEENAGVRPGMYLAYRYLESGDVEKARAAAENDGSLSREQRGLLEVLLSAAEGNYPALYFAAEELLEEGISSAEQQDCVEELHSFSKAYLRQDASAAEFVSVSGEAERGMQVPEKISSLIRQCFETENIQETEELNDYYYLDSQVRGGGAEAVDPSDVENLCQKYPFSQDILKLAVKYYAEREEYGEAQGKAKRLLELEDSAENYVIYTDVIAQRAYAGDVQSGGDAEKEGLIQEAERLEEQAARYGDEDERRERLLNEAEARREEASHVDIYRAINFLEAKKPMFRDRSGLYDTQIAKLYLAAGDREAAKKRVHAILEHVDALSEDSPVREALMDVADAYRQTSSESESPVLKSAVREFVETQSQGIIQVQDGTINGRMADFVASVLKYDKLGIFISRVDTSGYPEITACLNMNGEREGRWGMSGEFYADDFEIIDTQYKIEDFELNADASKTGVDIALVMDCSGNMSEEALEDAEKAAQACAEDMDTGRQQMAVVTYSDEARTLVSRTNDPESLIYGIHQSSRGGGTNISAGLQEGLDALAGGRGGTKALILMAGGQDGNEEAIDEAVSRAVSEQTAVYVVGLGDAREESLRDIADRTGGKFIMADSSAELEDICLTLQKYIVNSYVLTYTVSENAEADSRYLMVSVPDSQISARRDYAVSGGGEESADTDEKGIRPSGEEDAQLLSVSPGAVSAEEAASGLTVTVKGTGFQEGMHVNVGELELSEVAVQDENTLTGVLKGNLSTGACRVSAQYPDGRVGVREDGLRVFRAGTSTGVRIGGTVIRADRIGQTAEGVFSAAGNVLINDFIHFSGSLEIRALDLPEKFTLNSGRITYLGDRGKISGSGKLYISYPRAEDEDPNYAGLALEGRDYVVQEGQVDFTVQGMETELGENLTLRLPLLADVTASSAVLDTDGIKIRGREAKFSDMADSMPEGTDHSVTSRKEKTAVDAVGRGAAASGAEKSAEASVWTADPRAGLEILIRQDNISAEGELSLEEGGALKLGRIGLSAAKLKLDTLDEEQEYWKLEGTLDFSAFPELEAAAAQEKRAVISSRYWRLDKVEADVELDPEIPLYQGLYLNGLSLEEETDSSSAPEEQQDFWLTGAAEGNVDLFGGLNMQVSENMTDWGRLGAFQGTATLHCGEPSLQIETGLELLGNELPDVSLDLGTFGFSADARSQLELEMLGMDLGGEAALHLESSREQMDMRLELDGYLNCSMLNLNCQGDMVLEAGVRFDGTLFSVGITENGREHRLWYQDNGELFLTDKIYCS</sequence>
<keyword evidence="1" id="KW-0175">Coiled coil</keyword>
<reference evidence="4" key="1">
    <citation type="submission" date="2020-10" db="EMBL/GenBank/DDBJ databases">
        <authorList>
            <person name="Gilroy R."/>
        </authorList>
    </citation>
    <scope>NUCLEOTIDE SEQUENCE</scope>
    <source>
        <strain evidence="4">CHK188-20938</strain>
    </source>
</reference>
<dbReference type="AlphaFoldDB" id="A0A9D1P4D9"/>
<feature type="coiled-coil region" evidence="1">
    <location>
        <begin position="229"/>
        <end position="259"/>
    </location>
</feature>
<dbReference type="InterPro" id="IPR050525">
    <property type="entry name" value="ECM_Assembly_Org"/>
</dbReference>